<dbReference type="AlphaFoldDB" id="A0A9I9EDN6"/>
<name>A0A9I9EDN6_CUCME</name>
<dbReference type="EnsemblPlants" id="MELO3C032111.2.1">
    <property type="protein sequence ID" value="MELO3C032111.2.1"/>
    <property type="gene ID" value="MELO3C032111.2"/>
</dbReference>
<protein>
    <submittedName>
        <fullName evidence="1">Uncharacterized protein</fullName>
    </submittedName>
</protein>
<dbReference type="Gramene" id="MELO3C032111.2.1">
    <property type="protein sequence ID" value="MELO3C032111.2.1"/>
    <property type="gene ID" value="MELO3C032111.2"/>
</dbReference>
<accession>A0A9I9EDN6</accession>
<reference evidence="1" key="1">
    <citation type="submission" date="2023-03" db="UniProtKB">
        <authorList>
            <consortium name="EnsemblPlants"/>
        </authorList>
    </citation>
    <scope>IDENTIFICATION</scope>
</reference>
<evidence type="ECO:0000313" key="1">
    <source>
        <dbReference type="EnsemblPlants" id="MELO3C032111.2.1"/>
    </source>
</evidence>
<sequence>MDTACMVLSMACCRDCMGECCEICSFCHNYPNLYWQLAWKVRASEHKVVL</sequence>
<proteinExistence type="predicted"/>
<organism evidence="1">
    <name type="scientific">Cucumis melo</name>
    <name type="common">Muskmelon</name>
    <dbReference type="NCBI Taxonomy" id="3656"/>
    <lineage>
        <taxon>Eukaryota</taxon>
        <taxon>Viridiplantae</taxon>
        <taxon>Streptophyta</taxon>
        <taxon>Embryophyta</taxon>
        <taxon>Tracheophyta</taxon>
        <taxon>Spermatophyta</taxon>
        <taxon>Magnoliopsida</taxon>
        <taxon>eudicotyledons</taxon>
        <taxon>Gunneridae</taxon>
        <taxon>Pentapetalae</taxon>
        <taxon>rosids</taxon>
        <taxon>fabids</taxon>
        <taxon>Cucurbitales</taxon>
        <taxon>Cucurbitaceae</taxon>
        <taxon>Benincaseae</taxon>
        <taxon>Cucumis</taxon>
    </lineage>
</organism>